<dbReference type="GO" id="GO:0016787">
    <property type="term" value="F:hydrolase activity"/>
    <property type="evidence" value="ECO:0007669"/>
    <property type="project" value="UniProtKB-KW"/>
</dbReference>
<dbReference type="Proteomes" id="UP000053317">
    <property type="component" value="Unassembled WGS sequence"/>
</dbReference>
<dbReference type="Pfam" id="PF07859">
    <property type="entry name" value="Abhydrolase_3"/>
    <property type="match status" value="1"/>
</dbReference>
<dbReference type="InterPro" id="IPR013094">
    <property type="entry name" value="AB_hydrolase_3"/>
</dbReference>
<dbReference type="AlphaFoldDB" id="A0A0G2EP87"/>
<name>A0A0G2EP87_PHACM</name>
<evidence type="ECO:0000313" key="3">
    <source>
        <dbReference type="EMBL" id="KKY24124.1"/>
    </source>
</evidence>
<gene>
    <name evidence="3" type="ORF">UCRPC4_g02590</name>
</gene>
<feature type="region of interest" description="Disordered" evidence="1">
    <location>
        <begin position="231"/>
        <end position="262"/>
    </location>
</feature>
<accession>A0A0G2EP87</accession>
<reference evidence="3 4" key="2">
    <citation type="submission" date="2015-05" db="EMBL/GenBank/DDBJ databases">
        <authorList>
            <person name="Morales-Cruz A."/>
            <person name="Amrine K.C."/>
            <person name="Cantu D."/>
        </authorList>
    </citation>
    <scope>NUCLEOTIDE SEQUENCE [LARGE SCALE GENOMIC DNA]</scope>
    <source>
        <strain evidence="3">UCRPC4</strain>
    </source>
</reference>
<dbReference type="InterPro" id="IPR050466">
    <property type="entry name" value="Carboxylest/Gibb_receptor"/>
</dbReference>
<evidence type="ECO:0000313" key="4">
    <source>
        <dbReference type="Proteomes" id="UP000053317"/>
    </source>
</evidence>
<feature type="domain" description="Alpha/beta hydrolase fold-3" evidence="2">
    <location>
        <begin position="147"/>
        <end position="427"/>
    </location>
</feature>
<dbReference type="PANTHER" id="PTHR23024:SF24">
    <property type="entry name" value="ALPHA_BETA HYDROLASE FOLD-3 DOMAIN-CONTAINING PROTEIN"/>
    <property type="match status" value="1"/>
</dbReference>
<dbReference type="EMBL" id="LCWF01000063">
    <property type="protein sequence ID" value="KKY24124.1"/>
    <property type="molecule type" value="Genomic_DNA"/>
</dbReference>
<dbReference type="SUPFAM" id="SSF53474">
    <property type="entry name" value="alpha/beta-Hydrolases"/>
    <property type="match status" value="1"/>
</dbReference>
<keyword evidence="4" id="KW-1185">Reference proteome</keyword>
<sequence length="461" mass="50877">MTSSSKTGQQQPDQTPPEQQQPPASEDALIAAIKAASNAPSTDPAHVPVDPSSTTTSASSALRTLFTHPFGVSWRATLVKAPRLVPLEVLRYTCPEGPFPFKWSLKSPRGKHEIPLVIWVPRPEDLLIKGDDVVGISEAVVSKLPVVIDFHGGGFVLGSCLEQAPSCAQFCREFSAVVISVDYRMGPIDKFPTAIWDGEDVLKAVLDAESHAGRALREAVKTRMEEGWQKWAKVQDKKEKKDEKAKRPNPPSRSSTISTLPTVQASDILDPSRIAISGFSSGGNLALNLGLDIKQPDLRDPWPSMFPPEHQFRIPLLLFYPSLDARQLPSQRNRPANMPPSSPFWTAVDDILLPSYLPRQQTEHPRASPGLANAGRSLHPKAKVLLVLPEFDNLAEQAETWVKHVYDAGRGSDLEVVKFAGMKHGWTQFPVSWLSEAERTARAAAFRRAIDFVREAWTKDF</sequence>
<feature type="compositionally biased region" description="Polar residues" evidence="1">
    <location>
        <begin position="252"/>
        <end position="262"/>
    </location>
</feature>
<reference evidence="3 4" key="1">
    <citation type="submission" date="2015-05" db="EMBL/GenBank/DDBJ databases">
        <title>Distinctive expansion of gene families associated with plant cell wall degradation and secondary metabolism in the genomes of grapevine trunk pathogens.</title>
        <authorList>
            <person name="Lawrence D.P."/>
            <person name="Travadon R."/>
            <person name="Rolshausen P.E."/>
            <person name="Baumgartner K."/>
        </authorList>
    </citation>
    <scope>NUCLEOTIDE SEQUENCE [LARGE SCALE GENOMIC DNA]</scope>
    <source>
        <strain evidence="3">UCRPC4</strain>
    </source>
</reference>
<comment type="caution">
    <text evidence="3">The sequence shown here is derived from an EMBL/GenBank/DDBJ whole genome shotgun (WGS) entry which is preliminary data.</text>
</comment>
<organism evidence="3 4">
    <name type="scientific">Phaeomoniella chlamydospora</name>
    <name type="common">Phaeoacremonium chlamydosporum</name>
    <dbReference type="NCBI Taxonomy" id="158046"/>
    <lineage>
        <taxon>Eukaryota</taxon>
        <taxon>Fungi</taxon>
        <taxon>Dikarya</taxon>
        <taxon>Ascomycota</taxon>
        <taxon>Pezizomycotina</taxon>
        <taxon>Eurotiomycetes</taxon>
        <taxon>Chaetothyriomycetidae</taxon>
        <taxon>Phaeomoniellales</taxon>
        <taxon>Phaeomoniellaceae</taxon>
        <taxon>Phaeomoniella</taxon>
    </lineage>
</organism>
<dbReference type="PANTHER" id="PTHR23024">
    <property type="entry name" value="ARYLACETAMIDE DEACETYLASE"/>
    <property type="match status" value="1"/>
</dbReference>
<evidence type="ECO:0000256" key="1">
    <source>
        <dbReference type="SAM" id="MobiDB-lite"/>
    </source>
</evidence>
<protein>
    <submittedName>
        <fullName evidence="3">Putative alpha beta hydrolase fold-3</fullName>
    </submittedName>
</protein>
<dbReference type="OrthoDB" id="408631at2759"/>
<feature type="compositionally biased region" description="Basic and acidic residues" evidence="1">
    <location>
        <begin position="231"/>
        <end position="246"/>
    </location>
</feature>
<dbReference type="InterPro" id="IPR029058">
    <property type="entry name" value="AB_hydrolase_fold"/>
</dbReference>
<dbReference type="Gene3D" id="3.40.50.1820">
    <property type="entry name" value="alpha/beta hydrolase"/>
    <property type="match status" value="1"/>
</dbReference>
<evidence type="ECO:0000259" key="2">
    <source>
        <dbReference type="Pfam" id="PF07859"/>
    </source>
</evidence>
<proteinExistence type="predicted"/>
<feature type="region of interest" description="Disordered" evidence="1">
    <location>
        <begin position="1"/>
        <end position="55"/>
    </location>
</feature>
<feature type="compositionally biased region" description="Low complexity" evidence="1">
    <location>
        <begin position="9"/>
        <end position="39"/>
    </location>
</feature>
<keyword evidence="3" id="KW-0378">Hydrolase</keyword>